<feature type="non-terminal residue" evidence="1">
    <location>
        <position position="52"/>
    </location>
</feature>
<dbReference type="Proteomes" id="UP000286510">
    <property type="component" value="Unassembled WGS sequence"/>
</dbReference>
<gene>
    <name evidence="1" type="ORF">DYB26_011924</name>
</gene>
<proteinExistence type="predicted"/>
<sequence length="52" mass="5763">MVATGTSLEDTKLQVKRPFVGTIGELMNLTLSIPIGKTRVHHRIESKNSQTQ</sequence>
<accession>A0A3R6WXX4</accession>
<evidence type="ECO:0000313" key="1">
    <source>
        <dbReference type="EMBL" id="RHZ02704.1"/>
    </source>
</evidence>
<evidence type="ECO:0000313" key="2">
    <source>
        <dbReference type="Proteomes" id="UP000286510"/>
    </source>
</evidence>
<dbReference type="AlphaFoldDB" id="A0A3R6WXX4"/>
<protein>
    <submittedName>
        <fullName evidence="1">Uncharacterized protein</fullName>
    </submittedName>
</protein>
<reference evidence="1 2" key="1">
    <citation type="submission" date="2018-08" db="EMBL/GenBank/DDBJ databases">
        <title>Aphanomyces genome sequencing and annotation.</title>
        <authorList>
            <person name="Minardi D."/>
            <person name="Oidtmann B."/>
            <person name="Van Der Giezen M."/>
            <person name="Studholme D.J."/>
        </authorList>
    </citation>
    <scope>NUCLEOTIDE SEQUENCE [LARGE SCALE GENOMIC DNA]</scope>
    <source>
        <strain evidence="1 2">FDL457</strain>
    </source>
</reference>
<organism evidence="1 2">
    <name type="scientific">Aphanomyces astaci</name>
    <name type="common">Crayfish plague agent</name>
    <dbReference type="NCBI Taxonomy" id="112090"/>
    <lineage>
        <taxon>Eukaryota</taxon>
        <taxon>Sar</taxon>
        <taxon>Stramenopiles</taxon>
        <taxon>Oomycota</taxon>
        <taxon>Saprolegniomycetes</taxon>
        <taxon>Saprolegniales</taxon>
        <taxon>Verrucalvaceae</taxon>
        <taxon>Aphanomyces</taxon>
    </lineage>
</organism>
<name>A0A3R6WXX4_APHAT</name>
<dbReference type="EMBL" id="QUTF01018190">
    <property type="protein sequence ID" value="RHZ02704.1"/>
    <property type="molecule type" value="Genomic_DNA"/>
</dbReference>
<comment type="caution">
    <text evidence="1">The sequence shown here is derived from an EMBL/GenBank/DDBJ whole genome shotgun (WGS) entry which is preliminary data.</text>
</comment>